<evidence type="ECO:0000313" key="11">
    <source>
        <dbReference type="Proteomes" id="UP000030752"/>
    </source>
</evidence>
<dbReference type="GO" id="GO:0005634">
    <property type="term" value="C:nucleus"/>
    <property type="evidence" value="ECO:0007669"/>
    <property type="project" value="UniProtKB-SubCell"/>
</dbReference>
<keyword evidence="6" id="KW-0539">Nucleus</keyword>
<accession>W2S992</accession>
<dbReference type="CDD" id="cd12148">
    <property type="entry name" value="fungal_TF_MHR"/>
    <property type="match status" value="1"/>
</dbReference>
<gene>
    <name evidence="10" type="ORF">HMPREF1541_09127</name>
</gene>
<dbReference type="GO" id="GO:0000785">
    <property type="term" value="C:chromatin"/>
    <property type="evidence" value="ECO:0007669"/>
    <property type="project" value="TreeGrafter"/>
</dbReference>
<dbReference type="Proteomes" id="UP000030752">
    <property type="component" value="Unassembled WGS sequence"/>
</dbReference>
<dbReference type="Pfam" id="PF00096">
    <property type="entry name" value="zf-C2H2"/>
    <property type="match status" value="1"/>
</dbReference>
<keyword evidence="4 7" id="KW-0863">Zinc-finger</keyword>
<dbReference type="EMBL" id="KB822712">
    <property type="protein sequence ID" value="ETN45296.1"/>
    <property type="molecule type" value="Genomic_DNA"/>
</dbReference>
<feature type="domain" description="C2H2-type" evidence="9">
    <location>
        <begin position="60"/>
        <end position="89"/>
    </location>
</feature>
<dbReference type="HOGENOM" id="CLU_015772_0_0_1"/>
<dbReference type="eggNOG" id="KOG1721">
    <property type="taxonomic scope" value="Eukaryota"/>
</dbReference>
<evidence type="ECO:0000259" key="9">
    <source>
        <dbReference type="PROSITE" id="PS50157"/>
    </source>
</evidence>
<keyword evidence="11" id="KW-1185">Reference proteome</keyword>
<dbReference type="InterPro" id="IPR013087">
    <property type="entry name" value="Znf_C2H2_type"/>
</dbReference>
<evidence type="ECO:0000256" key="2">
    <source>
        <dbReference type="ARBA" id="ARBA00022723"/>
    </source>
</evidence>
<dbReference type="PROSITE" id="PS00028">
    <property type="entry name" value="ZINC_FINGER_C2H2_1"/>
    <property type="match status" value="2"/>
</dbReference>
<feature type="compositionally biased region" description="Low complexity" evidence="8">
    <location>
        <begin position="110"/>
        <end position="123"/>
    </location>
</feature>
<feature type="region of interest" description="Disordered" evidence="8">
    <location>
        <begin position="1"/>
        <end position="21"/>
    </location>
</feature>
<dbReference type="InParanoid" id="W2S992"/>
<evidence type="ECO:0000256" key="8">
    <source>
        <dbReference type="SAM" id="MobiDB-lite"/>
    </source>
</evidence>
<feature type="compositionally biased region" description="Polar residues" evidence="8">
    <location>
        <begin position="1"/>
        <end position="18"/>
    </location>
</feature>
<proteinExistence type="predicted"/>
<evidence type="ECO:0000256" key="3">
    <source>
        <dbReference type="ARBA" id="ARBA00022737"/>
    </source>
</evidence>
<dbReference type="GO" id="GO:0008270">
    <property type="term" value="F:zinc ion binding"/>
    <property type="evidence" value="ECO:0007669"/>
    <property type="project" value="UniProtKB-KW"/>
</dbReference>
<dbReference type="Pfam" id="PF04082">
    <property type="entry name" value="Fungal_trans"/>
    <property type="match status" value="1"/>
</dbReference>
<evidence type="ECO:0000256" key="7">
    <source>
        <dbReference type="PROSITE-ProRule" id="PRU00042"/>
    </source>
</evidence>
<dbReference type="SUPFAM" id="SSF57667">
    <property type="entry name" value="beta-beta-alpha zinc fingers"/>
    <property type="match status" value="1"/>
</dbReference>
<dbReference type="OrthoDB" id="6077919at2759"/>
<dbReference type="VEuPathDB" id="FungiDB:HMPREF1541_09127"/>
<dbReference type="SMART" id="SM00355">
    <property type="entry name" value="ZnF_C2H2"/>
    <property type="match status" value="2"/>
</dbReference>
<dbReference type="GO" id="GO:0000981">
    <property type="term" value="F:DNA-binding transcription factor activity, RNA polymerase II-specific"/>
    <property type="evidence" value="ECO:0007669"/>
    <property type="project" value="InterPro"/>
</dbReference>
<keyword evidence="5" id="KW-0862">Zinc</keyword>
<dbReference type="InterPro" id="IPR007219">
    <property type="entry name" value="XnlR_reg_dom"/>
</dbReference>
<dbReference type="GO" id="GO:0006351">
    <property type="term" value="P:DNA-templated transcription"/>
    <property type="evidence" value="ECO:0007669"/>
    <property type="project" value="InterPro"/>
</dbReference>
<dbReference type="GeneID" id="19976466"/>
<dbReference type="PROSITE" id="PS50157">
    <property type="entry name" value="ZINC_FINGER_C2H2_2"/>
    <property type="match status" value="2"/>
</dbReference>
<dbReference type="InterPro" id="IPR051059">
    <property type="entry name" value="VerF-like"/>
</dbReference>
<keyword evidence="3" id="KW-0677">Repeat</keyword>
<evidence type="ECO:0000256" key="5">
    <source>
        <dbReference type="ARBA" id="ARBA00022833"/>
    </source>
</evidence>
<evidence type="ECO:0000256" key="6">
    <source>
        <dbReference type="ARBA" id="ARBA00023242"/>
    </source>
</evidence>
<dbReference type="STRING" id="1220924.W2S992"/>
<dbReference type="RefSeq" id="XP_008712024.1">
    <property type="nucleotide sequence ID" value="XM_008713802.1"/>
</dbReference>
<dbReference type="PANTHER" id="PTHR40626:SF11">
    <property type="entry name" value="ZINC FINGER PROTEIN YPR022C"/>
    <property type="match status" value="1"/>
</dbReference>
<keyword evidence="2" id="KW-0479">Metal-binding</keyword>
<dbReference type="Gene3D" id="3.30.160.60">
    <property type="entry name" value="Classic Zinc Finger"/>
    <property type="match status" value="2"/>
</dbReference>
<evidence type="ECO:0000256" key="4">
    <source>
        <dbReference type="ARBA" id="ARBA00022771"/>
    </source>
</evidence>
<name>W2S992_CYPE1</name>
<organism evidence="10 11">
    <name type="scientific">Cyphellophora europaea (strain CBS 101466)</name>
    <name type="common">Phialophora europaea</name>
    <dbReference type="NCBI Taxonomy" id="1220924"/>
    <lineage>
        <taxon>Eukaryota</taxon>
        <taxon>Fungi</taxon>
        <taxon>Dikarya</taxon>
        <taxon>Ascomycota</taxon>
        <taxon>Pezizomycotina</taxon>
        <taxon>Eurotiomycetes</taxon>
        <taxon>Chaetothyriomycetidae</taxon>
        <taxon>Chaetothyriales</taxon>
        <taxon>Cyphellophoraceae</taxon>
        <taxon>Cyphellophora</taxon>
    </lineage>
</organism>
<sequence length="799" mass="89847">MRTSSIPLEGAPTSTPTGRISKAKKGKRVHACAYEGCGKVFTRAEHRRRHELNHNPEAMFPCNRPGCRKAFHRLDLLQRHQERHDLEHQLDSQPVQSRHINHVSAAGEVPSSMPPTSISSPQPGAVGRTSSGGLSIGSLVHPQTEYRYNMGTPAVFNNFNRSAVPTYTNGFASSDEGLYYTPESSQSPVSEQYGRYAHRQSISSSSSVAAFDPVQTSPLINGSSAWVPSSAPPNVLPASMFEDHTYMNSHADTSVPIPLTNLDGDEFEFIRRELSNAPGIISTSPRSDLPGAIRADAIRWDCLELYWLHFHPYFPIIHRPTFLPTKPSPLLASAMVAIGSQYDHREDAKQYSLTLLELATKLLRRRDTINSRSRLSDLQTVFLLEVLSKYCARRIEVDMSSRFRQLFASLDQAKRTLGTSSLAVFRTLRPTPNKEELNKAHKFWVDHETRRRIFQAFSVLDMQQTNLFEQPPTIVHHTRTRLSTETSKASMTMPCAEELWNASPVDDWKDMADVHQHFEHSNLDVALESQGERKLDYFQMQTWLQFDPAALQRFCFEDESHFLPLLHPGLARDGIAFNQHIMTMTKHTPLRHLLLVTGESWIFGKKLENESDFQIAKQSLRNWVDMRADSLTALWHALALLRSQITFETGKANQEEVYVSFHETKMLHEPWSIYLATLVCWACCFYPSVSFSNSRVERSRTGSVASAAGSSHSHAGSSGHPALMNATEAALEARMFLQATNVASAPELGYVDPASLGRVNGLLEVVRTQKIQPLLGGLMNEAERVLYRLVEGRSKLCHF</sequence>
<feature type="region of interest" description="Disordered" evidence="8">
    <location>
        <begin position="106"/>
        <end position="128"/>
    </location>
</feature>
<dbReference type="AlphaFoldDB" id="W2S992"/>
<reference evidence="10 11" key="1">
    <citation type="submission" date="2013-03" db="EMBL/GenBank/DDBJ databases">
        <title>The Genome Sequence of Phialophora europaea CBS 101466.</title>
        <authorList>
            <consortium name="The Broad Institute Genomics Platform"/>
            <person name="Cuomo C."/>
            <person name="de Hoog S."/>
            <person name="Gorbushina A."/>
            <person name="Walker B."/>
            <person name="Young S.K."/>
            <person name="Zeng Q."/>
            <person name="Gargeya S."/>
            <person name="Fitzgerald M."/>
            <person name="Haas B."/>
            <person name="Abouelleil A."/>
            <person name="Allen A.W."/>
            <person name="Alvarado L."/>
            <person name="Arachchi H.M."/>
            <person name="Berlin A.M."/>
            <person name="Chapman S.B."/>
            <person name="Gainer-Dewar J."/>
            <person name="Goldberg J."/>
            <person name="Griggs A."/>
            <person name="Gujja S."/>
            <person name="Hansen M."/>
            <person name="Howarth C."/>
            <person name="Imamovic A."/>
            <person name="Ireland A."/>
            <person name="Larimer J."/>
            <person name="McCowan C."/>
            <person name="Murphy C."/>
            <person name="Pearson M."/>
            <person name="Poon T.W."/>
            <person name="Priest M."/>
            <person name="Roberts A."/>
            <person name="Saif S."/>
            <person name="Shea T."/>
            <person name="Sisk P."/>
            <person name="Sykes S."/>
            <person name="Wortman J."/>
            <person name="Nusbaum C."/>
            <person name="Birren B."/>
        </authorList>
    </citation>
    <scope>NUCLEOTIDE SEQUENCE [LARGE SCALE GENOMIC DNA]</scope>
    <source>
        <strain evidence="10 11">CBS 101466</strain>
    </source>
</reference>
<protein>
    <recommendedName>
        <fullName evidence="9">C2H2-type domain-containing protein</fullName>
    </recommendedName>
</protein>
<evidence type="ECO:0000256" key="1">
    <source>
        <dbReference type="ARBA" id="ARBA00004123"/>
    </source>
</evidence>
<feature type="domain" description="C2H2-type" evidence="9">
    <location>
        <begin position="30"/>
        <end position="59"/>
    </location>
</feature>
<dbReference type="PANTHER" id="PTHR40626">
    <property type="entry name" value="MIP31509P"/>
    <property type="match status" value="1"/>
</dbReference>
<dbReference type="InterPro" id="IPR036236">
    <property type="entry name" value="Znf_C2H2_sf"/>
</dbReference>
<evidence type="ECO:0000313" key="10">
    <source>
        <dbReference type="EMBL" id="ETN45296.1"/>
    </source>
</evidence>
<dbReference type="GO" id="GO:0000978">
    <property type="term" value="F:RNA polymerase II cis-regulatory region sequence-specific DNA binding"/>
    <property type="evidence" value="ECO:0007669"/>
    <property type="project" value="InterPro"/>
</dbReference>
<comment type="subcellular location">
    <subcellularLocation>
        <location evidence="1">Nucleus</location>
    </subcellularLocation>
</comment>